<evidence type="ECO:0000313" key="2">
    <source>
        <dbReference type="EMBL" id="SGY26819.1"/>
    </source>
</evidence>
<gene>
    <name evidence="2" type="primary">BQ5605_C018g08801</name>
    <name evidence="2" type="ORF">BQ5605_C018G08801</name>
</gene>
<organism evidence="2 3">
    <name type="scientific">Microbotryum silenes-dioicae</name>
    <dbReference type="NCBI Taxonomy" id="796604"/>
    <lineage>
        <taxon>Eukaryota</taxon>
        <taxon>Fungi</taxon>
        <taxon>Dikarya</taxon>
        <taxon>Basidiomycota</taxon>
        <taxon>Pucciniomycotina</taxon>
        <taxon>Microbotryomycetes</taxon>
        <taxon>Microbotryales</taxon>
        <taxon>Microbotryaceae</taxon>
        <taxon>Microbotryum</taxon>
    </lineage>
</organism>
<reference evidence="2 3" key="1">
    <citation type="submission" date="2016-11" db="EMBL/GenBank/DDBJ databases">
        <authorList>
            <person name="Jaros S."/>
            <person name="Januszkiewicz K."/>
            <person name="Wedrychowicz H."/>
        </authorList>
    </citation>
    <scope>NUCLEOTIDE SEQUENCE [LARGE SCALE GENOMIC DNA]</scope>
</reference>
<sequence>MSRTKCSRKRMCRVPETQTGSWATAAAASLSVKILGLRCEESTLRSAQDLGARSEPGADLGARSEPGAPAQDLGAQSEAGT</sequence>
<dbReference type="Proteomes" id="UP000249464">
    <property type="component" value="Unassembled WGS sequence"/>
</dbReference>
<proteinExistence type="predicted"/>
<dbReference type="AlphaFoldDB" id="A0A2X0NUU7"/>
<feature type="region of interest" description="Disordered" evidence="1">
    <location>
        <begin position="47"/>
        <end position="81"/>
    </location>
</feature>
<name>A0A2X0NUU7_9BASI</name>
<protein>
    <submittedName>
        <fullName evidence="2">BQ5605_C018g08801 protein</fullName>
    </submittedName>
</protein>
<accession>A0A2X0NUU7</accession>
<keyword evidence="3" id="KW-1185">Reference proteome</keyword>
<evidence type="ECO:0000313" key="3">
    <source>
        <dbReference type="Proteomes" id="UP000249464"/>
    </source>
</evidence>
<evidence type="ECO:0000256" key="1">
    <source>
        <dbReference type="SAM" id="MobiDB-lite"/>
    </source>
</evidence>
<dbReference type="EMBL" id="FQNC01000020">
    <property type="protein sequence ID" value="SGY26819.1"/>
    <property type="molecule type" value="Genomic_DNA"/>
</dbReference>